<dbReference type="SUPFAM" id="SSF103481">
    <property type="entry name" value="Multidrug resistance efflux transporter EmrE"/>
    <property type="match status" value="1"/>
</dbReference>
<accession>A0ABT6X8T5</accession>
<dbReference type="Pfam" id="PF00892">
    <property type="entry name" value="EamA"/>
    <property type="match status" value="1"/>
</dbReference>
<dbReference type="PANTHER" id="PTHR22911">
    <property type="entry name" value="ACYL-MALONYL CONDENSING ENZYME-RELATED"/>
    <property type="match status" value="1"/>
</dbReference>
<protein>
    <submittedName>
        <fullName evidence="3">DMT family transporter</fullName>
    </submittedName>
</protein>
<proteinExistence type="predicted"/>
<feature type="transmembrane region" description="Helical" evidence="1">
    <location>
        <begin position="9"/>
        <end position="28"/>
    </location>
</feature>
<name>A0ABT6X8T5_9BURK</name>
<feature type="transmembrane region" description="Helical" evidence="1">
    <location>
        <begin position="185"/>
        <end position="204"/>
    </location>
</feature>
<dbReference type="InterPro" id="IPR000620">
    <property type="entry name" value="EamA_dom"/>
</dbReference>
<feature type="transmembrane region" description="Helical" evidence="1">
    <location>
        <begin position="248"/>
        <end position="269"/>
    </location>
</feature>
<evidence type="ECO:0000256" key="1">
    <source>
        <dbReference type="SAM" id="Phobius"/>
    </source>
</evidence>
<dbReference type="InterPro" id="IPR037185">
    <property type="entry name" value="EmrE-like"/>
</dbReference>
<evidence type="ECO:0000259" key="2">
    <source>
        <dbReference type="Pfam" id="PF00892"/>
    </source>
</evidence>
<keyword evidence="4" id="KW-1185">Reference proteome</keyword>
<dbReference type="EMBL" id="JASGBH010000008">
    <property type="protein sequence ID" value="MDI9234535.1"/>
    <property type="molecule type" value="Genomic_DNA"/>
</dbReference>
<feature type="transmembrane region" description="Helical" evidence="1">
    <location>
        <begin position="216"/>
        <end position="236"/>
    </location>
</feature>
<feature type="transmembrane region" description="Helical" evidence="1">
    <location>
        <begin position="124"/>
        <end position="140"/>
    </location>
</feature>
<sequence>MAHTPHTRLAVAGLLFNALVWGICWWPFKQLESLGLHPLWATALVYGLVLVVIALGMGLRGNLVSWRQHPGLWLLLIASGLTNIGFNWAVTVGDVVRVVLLFYLMPAWSVLVAWWILGEKPTGMALLRLALALAGLFIVLKTPETPWPVPESLADVLALISGLTFAITNALLLKLKDAPSASRTLAMFGGGALMGTVAALLGLATGVVQAGAAPSWAWLPFVALLCTSFLFGNLALQYGAARLAAHTTSLVMLSEVLFASVSSVILGASSWEGRTLVGGSLILLAAVLAVVGPGHRD</sequence>
<gene>
    <name evidence="3" type="ORF">QLQ16_11900</name>
</gene>
<keyword evidence="1" id="KW-1133">Transmembrane helix</keyword>
<keyword evidence="1" id="KW-0472">Membrane</keyword>
<comment type="caution">
    <text evidence="3">The sequence shown here is derived from an EMBL/GenBank/DDBJ whole genome shotgun (WGS) entry which is preliminary data.</text>
</comment>
<organism evidence="3 4">
    <name type="scientific">Limnohabitans lacus</name>
    <dbReference type="NCBI Taxonomy" id="3045173"/>
    <lineage>
        <taxon>Bacteria</taxon>
        <taxon>Pseudomonadati</taxon>
        <taxon>Pseudomonadota</taxon>
        <taxon>Betaproteobacteria</taxon>
        <taxon>Burkholderiales</taxon>
        <taxon>Comamonadaceae</taxon>
        <taxon>Limnohabitans</taxon>
    </lineage>
</organism>
<reference evidence="3" key="1">
    <citation type="submission" date="2023-05" db="EMBL/GenBank/DDBJ databases">
        <title>Limnohabitans sp. strain HM2-2 Genome sequencing and assembly.</title>
        <authorList>
            <person name="Jung Y."/>
        </authorList>
    </citation>
    <scope>NUCLEOTIDE SEQUENCE</scope>
    <source>
        <strain evidence="3">HM2-2</strain>
    </source>
</reference>
<feature type="transmembrane region" description="Helical" evidence="1">
    <location>
        <begin position="40"/>
        <end position="59"/>
    </location>
</feature>
<feature type="domain" description="EamA" evidence="2">
    <location>
        <begin position="11"/>
        <end position="140"/>
    </location>
</feature>
<dbReference type="Proteomes" id="UP001431902">
    <property type="component" value="Unassembled WGS sequence"/>
</dbReference>
<evidence type="ECO:0000313" key="4">
    <source>
        <dbReference type="Proteomes" id="UP001431902"/>
    </source>
</evidence>
<feature type="transmembrane region" description="Helical" evidence="1">
    <location>
        <begin position="275"/>
        <end position="294"/>
    </location>
</feature>
<feature type="transmembrane region" description="Helical" evidence="1">
    <location>
        <begin position="96"/>
        <end position="117"/>
    </location>
</feature>
<feature type="transmembrane region" description="Helical" evidence="1">
    <location>
        <begin position="71"/>
        <end position="90"/>
    </location>
</feature>
<feature type="transmembrane region" description="Helical" evidence="1">
    <location>
        <begin position="152"/>
        <end position="173"/>
    </location>
</feature>
<evidence type="ECO:0000313" key="3">
    <source>
        <dbReference type="EMBL" id="MDI9234535.1"/>
    </source>
</evidence>
<dbReference type="RefSeq" id="WP_283224889.1">
    <property type="nucleotide sequence ID" value="NZ_JASGBH010000008.1"/>
</dbReference>
<keyword evidence="1" id="KW-0812">Transmembrane</keyword>